<accession>A0A2N2F407</accession>
<sequence>MFRSTDPIHDNARERAIEFVRSQIINMIENGDEGDVVDAIVQEISLSDIYTYMTYLKTDQSLPFKLPLIRYANITDENQYAMVCDYVSAYRTELPPRDMRRVYFIETADFAITFIPIQLDGEEINIHIEPLDCSPDFILEMWDKVSNPKSLDDIEWVKFDNIDGEGD</sequence>
<dbReference type="AlphaFoldDB" id="A0A2N2F407"/>
<comment type="caution">
    <text evidence="1">The sequence shown here is derived from an EMBL/GenBank/DDBJ whole genome shotgun (WGS) entry which is preliminary data.</text>
</comment>
<protein>
    <submittedName>
        <fullName evidence="1">Uncharacterized protein</fullName>
    </submittedName>
</protein>
<dbReference type="Proteomes" id="UP000233417">
    <property type="component" value="Unassembled WGS sequence"/>
</dbReference>
<organism evidence="1 2">
    <name type="scientific">Candidatus Dojkabacteria bacterium HGW-Dojkabacteria-1</name>
    <dbReference type="NCBI Taxonomy" id="2013761"/>
    <lineage>
        <taxon>Bacteria</taxon>
        <taxon>Candidatus Dojkabacteria</taxon>
    </lineage>
</organism>
<evidence type="ECO:0000313" key="2">
    <source>
        <dbReference type="Proteomes" id="UP000233417"/>
    </source>
</evidence>
<proteinExistence type="predicted"/>
<name>A0A2N2F407_9BACT</name>
<dbReference type="EMBL" id="PHAO01000001">
    <property type="protein sequence ID" value="PKN02941.1"/>
    <property type="molecule type" value="Genomic_DNA"/>
</dbReference>
<gene>
    <name evidence="1" type="ORF">CVU76_02860</name>
</gene>
<reference evidence="1 2" key="1">
    <citation type="journal article" date="2017" name="ISME J.">
        <title>Potential for microbial H2 and metal transformations associated with novel bacteria and archaea in deep terrestrial subsurface sediments.</title>
        <authorList>
            <person name="Hernsdorf A.W."/>
            <person name="Amano Y."/>
            <person name="Miyakawa K."/>
            <person name="Ise K."/>
            <person name="Suzuki Y."/>
            <person name="Anantharaman K."/>
            <person name="Probst A."/>
            <person name="Burstein D."/>
            <person name="Thomas B.C."/>
            <person name="Banfield J.F."/>
        </authorList>
    </citation>
    <scope>NUCLEOTIDE SEQUENCE [LARGE SCALE GENOMIC DNA]</scope>
    <source>
        <strain evidence="1">HGW-Dojkabacteria-1</strain>
    </source>
</reference>
<evidence type="ECO:0000313" key="1">
    <source>
        <dbReference type="EMBL" id="PKN02941.1"/>
    </source>
</evidence>